<keyword evidence="1 2" id="KW-0238">DNA-binding</keyword>
<dbReference type="InterPro" id="IPR001647">
    <property type="entry name" value="HTH_TetR"/>
</dbReference>
<feature type="region of interest" description="Disordered" evidence="3">
    <location>
        <begin position="1"/>
        <end position="20"/>
    </location>
</feature>
<dbReference type="GO" id="GO:0003700">
    <property type="term" value="F:DNA-binding transcription factor activity"/>
    <property type="evidence" value="ECO:0007669"/>
    <property type="project" value="TreeGrafter"/>
</dbReference>
<evidence type="ECO:0000313" key="5">
    <source>
        <dbReference type="EMBL" id="AHH16758.1"/>
    </source>
</evidence>
<gene>
    <name evidence="5" type="ORF">NONO_c19580</name>
</gene>
<accession>W5TCQ9</accession>
<dbReference type="STRING" id="1415166.NONO_c19580"/>
<proteinExistence type="predicted"/>
<evidence type="ECO:0000259" key="4">
    <source>
        <dbReference type="PROSITE" id="PS50977"/>
    </source>
</evidence>
<protein>
    <submittedName>
        <fullName evidence="5">Putative transcriptional regulator, TetR family</fullName>
    </submittedName>
</protein>
<dbReference type="EMBL" id="CP006850">
    <property type="protein sequence ID" value="AHH16758.1"/>
    <property type="molecule type" value="Genomic_DNA"/>
</dbReference>
<dbReference type="KEGG" id="nno:NONO_c19580"/>
<dbReference type="Pfam" id="PF00440">
    <property type="entry name" value="TetR_N"/>
    <property type="match status" value="1"/>
</dbReference>
<dbReference type="Gene3D" id="1.10.357.10">
    <property type="entry name" value="Tetracycline Repressor, domain 2"/>
    <property type="match status" value="1"/>
</dbReference>
<dbReference type="InterPro" id="IPR050109">
    <property type="entry name" value="HTH-type_TetR-like_transc_reg"/>
</dbReference>
<evidence type="ECO:0000256" key="3">
    <source>
        <dbReference type="SAM" id="MobiDB-lite"/>
    </source>
</evidence>
<dbReference type="HOGENOM" id="CLU_069356_17_2_11"/>
<organism evidence="5 6">
    <name type="scientific">Nocardia nova SH22a</name>
    <dbReference type="NCBI Taxonomy" id="1415166"/>
    <lineage>
        <taxon>Bacteria</taxon>
        <taxon>Bacillati</taxon>
        <taxon>Actinomycetota</taxon>
        <taxon>Actinomycetes</taxon>
        <taxon>Mycobacteriales</taxon>
        <taxon>Nocardiaceae</taxon>
        <taxon>Nocardia</taxon>
    </lineage>
</organism>
<dbReference type="Proteomes" id="UP000019150">
    <property type="component" value="Chromosome"/>
</dbReference>
<dbReference type="PRINTS" id="PR00455">
    <property type="entry name" value="HTHTETR"/>
</dbReference>
<evidence type="ECO:0000256" key="1">
    <source>
        <dbReference type="ARBA" id="ARBA00023125"/>
    </source>
</evidence>
<evidence type="ECO:0000313" key="6">
    <source>
        <dbReference type="Proteomes" id="UP000019150"/>
    </source>
</evidence>
<reference evidence="5 6" key="1">
    <citation type="journal article" date="2014" name="Appl. Environ. Microbiol.">
        <title>Insights into the Microbial Degradation of Rubber and Gutta-Percha by Analysis of the Complete Genome of Nocardia nova SH22a.</title>
        <authorList>
            <person name="Luo Q."/>
            <person name="Hiessl S."/>
            <person name="Poehlein A."/>
            <person name="Daniel R."/>
            <person name="Steinbuchel A."/>
        </authorList>
    </citation>
    <scope>NUCLEOTIDE SEQUENCE [LARGE SCALE GENOMIC DNA]</scope>
    <source>
        <strain evidence="5">SH22a</strain>
    </source>
</reference>
<dbReference type="SUPFAM" id="SSF46689">
    <property type="entry name" value="Homeodomain-like"/>
    <property type="match status" value="1"/>
</dbReference>
<keyword evidence="6" id="KW-1185">Reference proteome</keyword>
<dbReference type="eggNOG" id="COG1309">
    <property type="taxonomic scope" value="Bacteria"/>
</dbReference>
<feature type="DNA-binding region" description="H-T-H motif" evidence="2">
    <location>
        <begin position="86"/>
        <end position="105"/>
    </location>
</feature>
<name>W5TCQ9_9NOCA</name>
<dbReference type="PANTHER" id="PTHR30055">
    <property type="entry name" value="HTH-TYPE TRANSCRIPTIONAL REGULATOR RUTR"/>
    <property type="match status" value="1"/>
</dbReference>
<dbReference type="InterPro" id="IPR009057">
    <property type="entry name" value="Homeodomain-like_sf"/>
</dbReference>
<evidence type="ECO:0000256" key="2">
    <source>
        <dbReference type="PROSITE-ProRule" id="PRU00335"/>
    </source>
</evidence>
<dbReference type="PATRIC" id="fig|1415166.3.peg.1985"/>
<sequence length="242" mass="25676">MNCDTPDPEQPDSSRSSALRAADTSLLAAESIPPGLSLEALTVETPGALPLPVAEISERSDAARNRQLLLDAAEELVSEFGADGVTMDAVAKRAGVGKGTVFRRFGNRAGLMLSLLDQSEQKLQAAFMFGPPPLGPGAPPLQRLIAFGRARLAGIEVEGEMRRAADESGRYASAPYNISKTHVSLLLRQLGATGDIALLADTLLANLDAALVLHQIRVAGYPPERIADHWEKVVRALVTPPQ</sequence>
<dbReference type="GO" id="GO:0000976">
    <property type="term" value="F:transcription cis-regulatory region binding"/>
    <property type="evidence" value="ECO:0007669"/>
    <property type="project" value="TreeGrafter"/>
</dbReference>
<dbReference type="PROSITE" id="PS50977">
    <property type="entry name" value="HTH_TETR_2"/>
    <property type="match status" value="1"/>
</dbReference>
<dbReference type="PANTHER" id="PTHR30055:SF209">
    <property type="entry name" value="POSSIBLE TRANSCRIPTIONAL REGULATORY PROTEIN (PROBABLY TETR-FAMILY)"/>
    <property type="match status" value="1"/>
</dbReference>
<dbReference type="AlphaFoldDB" id="W5TCQ9"/>
<feature type="domain" description="HTH tetR-type" evidence="4">
    <location>
        <begin position="63"/>
        <end position="123"/>
    </location>
</feature>
<feature type="compositionally biased region" description="Acidic residues" evidence="3">
    <location>
        <begin position="1"/>
        <end position="10"/>
    </location>
</feature>